<keyword evidence="3" id="KW-1185">Reference proteome</keyword>
<accession>A0A9W6Y4N0</accession>
<sequence>MTRSTTRRGPGLHAPVFVRHAARWVYGQVVDVSGRDLVVQPGEGTTLPCRASTAHEVDPIIALLFGHSRPSSTLSLADVRADHATVLSRLLGDQLPPRSRPSRDIFKLLAGLVDDGGLPDGAAQCEWVSPTDGQREVDVTKPGRSQVPCTTSTDGGRHKLVLEELAAFPDVLEKYLAARARSSETTGSDVEEPRLLPSRLGDDDDWHEIEPKPKRQRCTSVDAAGEALLHHQSTQIFRPTTMQRQVHGLAHAPRTPGTSPHEFVTSLLAHNAVTFAPHPATLNRLYDFAFGVHGLSIMHLHHLESLARVSWVLASKEKGTKINMQNFSVNVELLTVAAPASLAQIQAALDSMKTYCDAFGSLSTCRVVQALRKVIQETAGLGFWETTDLKYLVYWIDTVLESSSSLTSL</sequence>
<evidence type="ECO:0000313" key="3">
    <source>
        <dbReference type="Proteomes" id="UP001165121"/>
    </source>
</evidence>
<evidence type="ECO:0000256" key="1">
    <source>
        <dbReference type="SAM" id="MobiDB-lite"/>
    </source>
</evidence>
<protein>
    <submittedName>
        <fullName evidence="2">Unnamed protein product</fullName>
    </submittedName>
</protein>
<name>A0A9W6Y4N0_9STRA</name>
<dbReference type="OrthoDB" id="126138at2759"/>
<dbReference type="AlphaFoldDB" id="A0A9W6Y4N0"/>
<feature type="region of interest" description="Disordered" evidence="1">
    <location>
        <begin position="130"/>
        <end position="154"/>
    </location>
</feature>
<proteinExistence type="predicted"/>
<feature type="region of interest" description="Disordered" evidence="1">
    <location>
        <begin position="181"/>
        <end position="218"/>
    </location>
</feature>
<reference evidence="2" key="1">
    <citation type="submission" date="2023-04" db="EMBL/GenBank/DDBJ databases">
        <title>Phytophthora fragariaefolia NBRC 109709.</title>
        <authorList>
            <person name="Ichikawa N."/>
            <person name="Sato H."/>
            <person name="Tonouchi N."/>
        </authorList>
    </citation>
    <scope>NUCLEOTIDE SEQUENCE</scope>
    <source>
        <strain evidence="2">NBRC 109709</strain>
    </source>
</reference>
<gene>
    <name evidence="2" type="ORF">Pfra01_002344200</name>
</gene>
<comment type="caution">
    <text evidence="2">The sequence shown here is derived from an EMBL/GenBank/DDBJ whole genome shotgun (WGS) entry which is preliminary data.</text>
</comment>
<dbReference type="Proteomes" id="UP001165121">
    <property type="component" value="Unassembled WGS sequence"/>
</dbReference>
<evidence type="ECO:0000313" key="2">
    <source>
        <dbReference type="EMBL" id="GMF55597.1"/>
    </source>
</evidence>
<dbReference type="EMBL" id="BSXT01003770">
    <property type="protein sequence ID" value="GMF55597.1"/>
    <property type="molecule type" value="Genomic_DNA"/>
</dbReference>
<organism evidence="2 3">
    <name type="scientific">Phytophthora fragariaefolia</name>
    <dbReference type="NCBI Taxonomy" id="1490495"/>
    <lineage>
        <taxon>Eukaryota</taxon>
        <taxon>Sar</taxon>
        <taxon>Stramenopiles</taxon>
        <taxon>Oomycota</taxon>
        <taxon>Peronosporomycetes</taxon>
        <taxon>Peronosporales</taxon>
        <taxon>Peronosporaceae</taxon>
        <taxon>Phytophthora</taxon>
    </lineage>
</organism>